<feature type="compositionally biased region" description="Basic and acidic residues" evidence="1">
    <location>
        <begin position="30"/>
        <end position="47"/>
    </location>
</feature>
<dbReference type="Proteomes" id="UP000270296">
    <property type="component" value="Unassembled WGS sequence"/>
</dbReference>
<feature type="region of interest" description="Disordered" evidence="1">
    <location>
        <begin position="352"/>
        <end position="373"/>
    </location>
</feature>
<evidence type="ECO:0000313" key="4">
    <source>
        <dbReference type="WBParaSite" id="SBAD_0001092001-mRNA-1"/>
    </source>
</evidence>
<name>A0A183J3V5_9BILA</name>
<keyword evidence="3" id="KW-1185">Reference proteome</keyword>
<evidence type="ECO:0000256" key="1">
    <source>
        <dbReference type="SAM" id="MobiDB-lite"/>
    </source>
</evidence>
<gene>
    <name evidence="2" type="ORF">SBAD_LOCUS10553</name>
</gene>
<dbReference type="AlphaFoldDB" id="A0A183J3V5"/>
<dbReference type="WBParaSite" id="SBAD_0001092001-mRNA-1">
    <property type="protein sequence ID" value="SBAD_0001092001-mRNA-1"/>
    <property type="gene ID" value="SBAD_0001092001"/>
</dbReference>
<protein>
    <submittedName>
        <fullName evidence="4">C2H2-type domain-containing protein</fullName>
    </submittedName>
</protein>
<proteinExistence type="predicted"/>
<sequence length="461" mass="49641">MEERRPATKVKRITAKTAKSETATNAKRTQKLEKAAAEDPKNPESSRRGLTRQRTKIRCPPLHPTPLVPSYKGGGPSTDTDSQVSTISALTVPKDVLEHRSDSCDKSLASSESASIESVGALSLERKQPELTCEGSSAILLVAVPQPQSIICPVGCSNSYPAFLSDGTYNHQAITRHLKRVHGFLKVTWRYTCLFCGLHFKEHKLALRMANQHLRKCSSRVISEGISATQGMSSERNAKSATSGITNQNSLFQTNVPAAIVPVKPTASLDSARHGLEAPEACAAVVNRPIARRDKAFLWVSATRHVTTTDVASRVSDDSPAAAPARMMEAASAYHPVPPVAELPISLKQAQREMSATSRLDSEQRPLSAPATDPVPTVALRCTDCCFTGTNNRSLAQPRRTHVTQQPAQVSILPDAPLPDCSTSEESVELQRMPDGPRNIVCAECQYNAGSAQGLANHGCS</sequence>
<reference evidence="4" key="1">
    <citation type="submission" date="2016-06" db="UniProtKB">
        <authorList>
            <consortium name="WormBaseParasite"/>
        </authorList>
    </citation>
    <scope>IDENTIFICATION</scope>
</reference>
<reference evidence="2 3" key="2">
    <citation type="submission" date="2018-11" db="EMBL/GenBank/DDBJ databases">
        <authorList>
            <consortium name="Pathogen Informatics"/>
        </authorList>
    </citation>
    <scope>NUCLEOTIDE SEQUENCE [LARGE SCALE GENOMIC DNA]</scope>
</reference>
<organism evidence="4">
    <name type="scientific">Soboliphyme baturini</name>
    <dbReference type="NCBI Taxonomy" id="241478"/>
    <lineage>
        <taxon>Eukaryota</taxon>
        <taxon>Metazoa</taxon>
        <taxon>Ecdysozoa</taxon>
        <taxon>Nematoda</taxon>
        <taxon>Enoplea</taxon>
        <taxon>Dorylaimia</taxon>
        <taxon>Dioctophymatida</taxon>
        <taxon>Dioctophymatoidea</taxon>
        <taxon>Soboliphymatidae</taxon>
        <taxon>Soboliphyme</taxon>
    </lineage>
</organism>
<dbReference type="EMBL" id="UZAM01014244">
    <property type="protein sequence ID" value="VDP32763.1"/>
    <property type="molecule type" value="Genomic_DNA"/>
</dbReference>
<evidence type="ECO:0000313" key="3">
    <source>
        <dbReference type="Proteomes" id="UP000270296"/>
    </source>
</evidence>
<accession>A0A183J3V5</accession>
<evidence type="ECO:0000313" key="2">
    <source>
        <dbReference type="EMBL" id="VDP32763.1"/>
    </source>
</evidence>
<feature type="region of interest" description="Disordered" evidence="1">
    <location>
        <begin position="1"/>
        <end position="83"/>
    </location>
</feature>